<reference evidence="1 2" key="1">
    <citation type="submission" date="2023-09" db="EMBL/GenBank/DDBJ databases">
        <title>Streptomyces sp. nov.: A antagonism against Alternaria gaisen Producing Streptochlin, Isolated from Tamarix root soil.</title>
        <authorList>
            <person name="Chen Y."/>
        </authorList>
    </citation>
    <scope>NUCLEOTIDE SEQUENCE [LARGE SCALE GENOMIC DNA]</scope>
    <source>
        <strain evidence="1 2">TRM76323</strain>
    </source>
</reference>
<dbReference type="Proteomes" id="UP001250181">
    <property type="component" value="Unassembled WGS sequence"/>
</dbReference>
<sequence length="73" mass="8024">MAHDTVDPATITPEMAARIRTWRVDEDLSWRAVAQAASDLWGSGFGSNQLYGKNLCVAAAKVLGEDPHQEPWN</sequence>
<name>A0ABU3QIR9_9ACTN</name>
<protein>
    <submittedName>
        <fullName evidence="1">Uncharacterized protein</fullName>
    </submittedName>
</protein>
<dbReference type="EMBL" id="JAWCTQ010000009">
    <property type="protein sequence ID" value="MDT9682393.1"/>
    <property type="molecule type" value="Genomic_DNA"/>
</dbReference>
<keyword evidence="2" id="KW-1185">Reference proteome</keyword>
<comment type="caution">
    <text evidence="1">The sequence shown here is derived from an EMBL/GenBank/DDBJ whole genome shotgun (WGS) entry which is preliminary data.</text>
</comment>
<proteinExistence type="predicted"/>
<accession>A0ABU3QIR9</accession>
<evidence type="ECO:0000313" key="2">
    <source>
        <dbReference type="Proteomes" id="UP001250181"/>
    </source>
</evidence>
<evidence type="ECO:0000313" key="1">
    <source>
        <dbReference type="EMBL" id="MDT9682393.1"/>
    </source>
</evidence>
<gene>
    <name evidence="1" type="ORF">RND61_09980</name>
</gene>
<dbReference type="RefSeq" id="WP_315877478.1">
    <property type="nucleotide sequence ID" value="NZ_JAWCTQ010000009.1"/>
</dbReference>
<organism evidence="1 2">
    <name type="scientific">Streptomyces tamarix</name>
    <dbReference type="NCBI Taxonomy" id="3078565"/>
    <lineage>
        <taxon>Bacteria</taxon>
        <taxon>Bacillati</taxon>
        <taxon>Actinomycetota</taxon>
        <taxon>Actinomycetes</taxon>
        <taxon>Kitasatosporales</taxon>
        <taxon>Streptomycetaceae</taxon>
        <taxon>Streptomyces</taxon>
    </lineage>
</organism>